<feature type="transmembrane region" description="Helical" evidence="11">
    <location>
        <begin position="544"/>
        <end position="565"/>
    </location>
</feature>
<feature type="transmembrane region" description="Helical" evidence="11">
    <location>
        <begin position="134"/>
        <end position="158"/>
    </location>
</feature>
<reference evidence="13" key="1">
    <citation type="submission" date="2021-02" db="EMBL/GenBank/DDBJ databases">
        <authorList>
            <person name="Nowell W R."/>
        </authorList>
    </citation>
    <scope>NUCLEOTIDE SEQUENCE</scope>
</reference>
<feature type="transmembrane region" description="Helical" evidence="11">
    <location>
        <begin position="585"/>
        <end position="607"/>
    </location>
</feature>
<dbReference type="InterPro" id="IPR000276">
    <property type="entry name" value="GPCR_Rhodpsn"/>
</dbReference>
<evidence type="ECO:0000256" key="1">
    <source>
        <dbReference type="ARBA" id="ARBA00004651"/>
    </source>
</evidence>
<dbReference type="GO" id="GO:0005886">
    <property type="term" value="C:plasma membrane"/>
    <property type="evidence" value="ECO:0007669"/>
    <property type="project" value="UniProtKB-SubCell"/>
</dbReference>
<evidence type="ECO:0000256" key="10">
    <source>
        <dbReference type="RuleBase" id="RU000688"/>
    </source>
</evidence>
<keyword evidence="6 11" id="KW-0472">Membrane</keyword>
<evidence type="ECO:0000313" key="14">
    <source>
        <dbReference type="Proteomes" id="UP000663852"/>
    </source>
</evidence>
<dbReference type="EMBL" id="CAJNOJ010000002">
    <property type="protein sequence ID" value="CAF0729400.1"/>
    <property type="molecule type" value="Genomic_DNA"/>
</dbReference>
<keyword evidence="5 10" id="KW-0297">G-protein coupled receptor</keyword>
<dbReference type="Gene3D" id="1.20.1070.10">
    <property type="entry name" value="Rhodopsin 7-helix transmembrane proteins"/>
    <property type="match status" value="2"/>
</dbReference>
<dbReference type="GO" id="GO:0004930">
    <property type="term" value="F:G protein-coupled receptor activity"/>
    <property type="evidence" value="ECO:0007669"/>
    <property type="project" value="UniProtKB-KW"/>
</dbReference>
<evidence type="ECO:0000256" key="7">
    <source>
        <dbReference type="ARBA" id="ARBA00023157"/>
    </source>
</evidence>
<dbReference type="Proteomes" id="UP000663852">
    <property type="component" value="Unassembled WGS sequence"/>
</dbReference>
<feature type="transmembrane region" description="Helical" evidence="11">
    <location>
        <begin position="249"/>
        <end position="268"/>
    </location>
</feature>
<dbReference type="PROSITE" id="PS50262">
    <property type="entry name" value="G_PROTEIN_RECEP_F1_2"/>
    <property type="match status" value="1"/>
</dbReference>
<evidence type="ECO:0000256" key="8">
    <source>
        <dbReference type="ARBA" id="ARBA00023170"/>
    </source>
</evidence>
<dbReference type="AlphaFoldDB" id="A0A813MSR7"/>
<proteinExistence type="inferred from homology"/>
<dbReference type="GO" id="GO:0001591">
    <property type="term" value="F:dopamine neurotransmitter receptor activity, coupled via Gi/Go"/>
    <property type="evidence" value="ECO:0007669"/>
    <property type="project" value="TreeGrafter"/>
</dbReference>
<evidence type="ECO:0000313" key="13">
    <source>
        <dbReference type="EMBL" id="CAF0729400.1"/>
    </source>
</evidence>
<dbReference type="OrthoDB" id="10010417at2759"/>
<keyword evidence="3 10" id="KW-0812">Transmembrane</keyword>
<evidence type="ECO:0000256" key="11">
    <source>
        <dbReference type="SAM" id="Phobius"/>
    </source>
</evidence>
<protein>
    <recommendedName>
        <fullName evidence="12">G-protein coupled receptors family 1 profile domain-containing protein</fullName>
    </recommendedName>
</protein>
<keyword evidence="2" id="KW-1003">Cell membrane</keyword>
<feature type="domain" description="G-protein coupled receptors family 1 profile" evidence="12">
    <location>
        <begin position="149"/>
        <end position="604"/>
    </location>
</feature>
<keyword evidence="9 10" id="KW-0807">Transducer</keyword>
<evidence type="ECO:0000256" key="3">
    <source>
        <dbReference type="ARBA" id="ARBA00022692"/>
    </source>
</evidence>
<comment type="similarity">
    <text evidence="10">Belongs to the G-protein coupled receptor 1 family.</text>
</comment>
<evidence type="ECO:0000256" key="9">
    <source>
        <dbReference type="ARBA" id="ARBA00023224"/>
    </source>
</evidence>
<evidence type="ECO:0000256" key="4">
    <source>
        <dbReference type="ARBA" id="ARBA00022989"/>
    </source>
</evidence>
<organism evidence="13 14">
    <name type="scientific">Adineta ricciae</name>
    <name type="common">Rotifer</name>
    <dbReference type="NCBI Taxonomy" id="249248"/>
    <lineage>
        <taxon>Eukaryota</taxon>
        <taxon>Metazoa</taxon>
        <taxon>Spiralia</taxon>
        <taxon>Gnathifera</taxon>
        <taxon>Rotifera</taxon>
        <taxon>Eurotatoria</taxon>
        <taxon>Bdelloidea</taxon>
        <taxon>Adinetida</taxon>
        <taxon>Adinetidae</taxon>
        <taxon>Adineta</taxon>
    </lineage>
</organism>
<name>A0A813MSR7_ADIRI</name>
<feature type="transmembrane region" description="Helical" evidence="11">
    <location>
        <begin position="52"/>
        <end position="70"/>
    </location>
</feature>
<feature type="transmembrane region" description="Helical" evidence="11">
    <location>
        <begin position="207"/>
        <end position="228"/>
    </location>
</feature>
<dbReference type="PANTHER" id="PTHR24248:SF125">
    <property type="entry name" value="DOPAMINE D2-LIKE RECEPTOR"/>
    <property type="match status" value="1"/>
</dbReference>
<feature type="transmembrane region" description="Helical" evidence="11">
    <location>
        <begin position="170"/>
        <end position="192"/>
    </location>
</feature>
<keyword evidence="4 11" id="KW-1133">Transmembrane helix</keyword>
<feature type="transmembrane region" description="Helical" evidence="11">
    <location>
        <begin position="302"/>
        <end position="322"/>
    </location>
</feature>
<dbReference type="PRINTS" id="PR00237">
    <property type="entry name" value="GPCRRHODOPSN"/>
</dbReference>
<dbReference type="Pfam" id="PF00001">
    <property type="entry name" value="7tm_1"/>
    <property type="match status" value="1"/>
</dbReference>
<dbReference type="InterPro" id="IPR017452">
    <property type="entry name" value="GPCR_Rhodpsn_7TM"/>
</dbReference>
<dbReference type="GO" id="GO:0045202">
    <property type="term" value="C:synapse"/>
    <property type="evidence" value="ECO:0007669"/>
    <property type="project" value="GOC"/>
</dbReference>
<evidence type="ECO:0000256" key="5">
    <source>
        <dbReference type="ARBA" id="ARBA00023040"/>
    </source>
</evidence>
<dbReference type="PROSITE" id="PS00237">
    <property type="entry name" value="G_PROTEIN_RECEP_F1_1"/>
    <property type="match status" value="1"/>
</dbReference>
<evidence type="ECO:0000259" key="12">
    <source>
        <dbReference type="PROSITE" id="PS50262"/>
    </source>
</evidence>
<dbReference type="PANTHER" id="PTHR24248">
    <property type="entry name" value="ADRENERGIC RECEPTOR-RELATED G-PROTEIN COUPLED RECEPTOR"/>
    <property type="match status" value="1"/>
</dbReference>
<keyword evidence="7" id="KW-1015">Disulfide bond</keyword>
<dbReference type="SUPFAM" id="SSF81321">
    <property type="entry name" value="Family A G protein-coupled receptor-like"/>
    <property type="match status" value="1"/>
</dbReference>
<evidence type="ECO:0000256" key="6">
    <source>
        <dbReference type="ARBA" id="ARBA00023136"/>
    </source>
</evidence>
<comment type="caution">
    <text evidence="13">The sequence shown here is derived from an EMBL/GenBank/DDBJ whole genome shotgun (WGS) entry which is preliminary data.</text>
</comment>
<accession>A0A813MSR7</accession>
<comment type="subcellular location">
    <subcellularLocation>
        <location evidence="1">Cell membrane</location>
        <topology evidence="1">Multi-pass membrane protein</topology>
    </subcellularLocation>
</comment>
<dbReference type="FunFam" id="1.20.1070.10:FF:000523">
    <property type="entry name" value="5-hydroxytryptamine receptor 2B"/>
    <property type="match status" value="1"/>
</dbReference>
<keyword evidence="8 10" id="KW-0675">Receptor</keyword>
<gene>
    <name evidence="13" type="ORF">EDS130_LOCUS988</name>
</gene>
<dbReference type="SMART" id="SM01381">
    <property type="entry name" value="7TM_GPCR_Srsx"/>
    <property type="match status" value="1"/>
</dbReference>
<sequence>MRHATSWQKNQSEDDTFSNRLEISITSQQNKFVRHSQRSTTEYTIFIDTQQVYSLSLVIYFAIFVMRQLSNDTASWVLIDSPLPAPLFYNSNSYDTLPNGAPLINDINHPNIPISNLPTITPQPPNIETNSANYWAFALTVFPIFTIFGNVLVVVSVYREKSLHTITNYFVVSLAISDITVAAVVMPFAIYLEFNRVWELPERLCDFWVASDCMACTASILNLVAIAVDRYIAVTKPLKYARHKNPKRVAIMIVIVWLVSFFIALPIVSGVNKSDIAAYPRVPDQCVFFNNKFLIFSSLGSFFIPGIIIFAIYYRIFMVIMAQARKNRKQWRPKAAIQSAAAQHRSNVNNLVTSYLHDRHDSNHQPALSDSIDAKLFEQASKPATLPNEALPTSKNNGTNTLALNTTGLTPSIRASINVTSSSGDPMDDDERDDIALFVHNEQKRHTKKLDPDNQIEVLPIALSKSNNNFGNSIGVQKTTVDKPDKANHNDTDHHNSSFTTRLKAETNSHGIPATTTQNPVNNAKTAKRKAYSRIKKERKATQTLIVVLICFLVCWLPFFVLNNLVNAIYKLSKESDALLINDFIVVLCVWLGYINSFLNPIIYTIFNMEFRKAFAKILFSSCRSSSHSSS</sequence>
<evidence type="ECO:0000256" key="2">
    <source>
        <dbReference type="ARBA" id="ARBA00022475"/>
    </source>
</evidence>